<evidence type="ECO:0000256" key="2">
    <source>
        <dbReference type="ARBA" id="ARBA00001997"/>
    </source>
</evidence>
<comment type="pathway">
    <text evidence="7">Carbohydrate biosynthesis; dTDP-L-rhamnose biosynthesis.</text>
</comment>
<comment type="caution">
    <text evidence="8">The sequence shown here is derived from an EMBL/GenBank/DDBJ whole genome shotgun (WGS) entry which is preliminary data.</text>
</comment>
<dbReference type="SUPFAM" id="SSF51182">
    <property type="entry name" value="RmlC-like cupins"/>
    <property type="match status" value="1"/>
</dbReference>
<dbReference type="HOGENOM" id="CLU_090940_1_1_10"/>
<dbReference type="OrthoDB" id="9800680at2"/>
<protein>
    <recommendedName>
        <fullName evidence="4 7">dTDP-4-dehydrorhamnose 3,5-epimerase</fullName>
        <ecNumber evidence="3 7">5.1.3.13</ecNumber>
    </recommendedName>
    <alternativeName>
        <fullName evidence="7">Thymidine diphospho-4-keto-rhamnose 3,5-epimerase</fullName>
    </alternativeName>
</protein>
<evidence type="ECO:0000313" key="8">
    <source>
        <dbReference type="EMBL" id="EHB91193.1"/>
    </source>
</evidence>
<comment type="similarity">
    <text evidence="7">Belongs to the dTDP-4-dehydrorhamnose 3,5-epimerase family.</text>
</comment>
<dbReference type="RefSeq" id="WP_009135149.1">
    <property type="nucleotide sequence ID" value="NZ_CP102250.1"/>
</dbReference>
<dbReference type="Proteomes" id="UP000006008">
    <property type="component" value="Unassembled WGS sequence"/>
</dbReference>
<dbReference type="GO" id="GO:0005829">
    <property type="term" value="C:cytosol"/>
    <property type="evidence" value="ECO:0007669"/>
    <property type="project" value="TreeGrafter"/>
</dbReference>
<evidence type="ECO:0000256" key="6">
    <source>
        <dbReference type="PIRSR" id="PIRSR600888-3"/>
    </source>
</evidence>
<dbReference type="GeneID" id="92816991"/>
<dbReference type="GO" id="GO:0019305">
    <property type="term" value="P:dTDP-rhamnose biosynthetic process"/>
    <property type="evidence" value="ECO:0007669"/>
    <property type="project" value="UniProtKB-UniRule"/>
</dbReference>
<evidence type="ECO:0000313" key="9">
    <source>
        <dbReference type="Proteomes" id="UP000006008"/>
    </source>
</evidence>
<evidence type="ECO:0000256" key="5">
    <source>
        <dbReference type="PIRSR" id="PIRSR600888-1"/>
    </source>
</evidence>
<dbReference type="EMBL" id="ADLD01000015">
    <property type="protein sequence ID" value="EHB91193.1"/>
    <property type="molecule type" value="Genomic_DNA"/>
</dbReference>
<dbReference type="InterPro" id="IPR000888">
    <property type="entry name" value="RmlC-like"/>
</dbReference>
<dbReference type="PANTHER" id="PTHR21047">
    <property type="entry name" value="DTDP-6-DEOXY-D-GLUCOSE-3,5 EPIMERASE"/>
    <property type="match status" value="1"/>
</dbReference>
<sequence>MKVIETALEGVVILEPELHRDARGYFFESYSRQLFDKSVRPVRFVQDNESRSSYGVLRGLHFQRGEHAQGKLVRVVEGAVLDVAVDIRRGSPTFGRYVAVELSGENHRQLFIPRGFAHGFAVLSPRALFQYKCDAPYAPQSEGAIAWNDPQIGIDWRLDPADVLLSEKDSRHPRLDEAPELFDYNTDYYAQR</sequence>
<dbReference type="Pfam" id="PF00908">
    <property type="entry name" value="dTDP_sugar_isom"/>
    <property type="match status" value="1"/>
</dbReference>
<dbReference type="GO" id="GO:0008830">
    <property type="term" value="F:dTDP-4-dehydrorhamnose 3,5-epimerase activity"/>
    <property type="evidence" value="ECO:0007669"/>
    <property type="project" value="UniProtKB-UniRule"/>
</dbReference>
<evidence type="ECO:0000256" key="7">
    <source>
        <dbReference type="RuleBase" id="RU364069"/>
    </source>
</evidence>
<name>G5HBN3_9BACT</name>
<dbReference type="NCBIfam" id="TIGR01221">
    <property type="entry name" value="rmlC"/>
    <property type="match status" value="1"/>
</dbReference>
<keyword evidence="9" id="KW-1185">Reference proteome</keyword>
<dbReference type="InterPro" id="IPR014710">
    <property type="entry name" value="RmlC-like_jellyroll"/>
</dbReference>
<dbReference type="STRING" id="742725.HMPREF9450_02343"/>
<dbReference type="eggNOG" id="COG1898">
    <property type="taxonomic scope" value="Bacteria"/>
</dbReference>
<evidence type="ECO:0000256" key="1">
    <source>
        <dbReference type="ARBA" id="ARBA00001298"/>
    </source>
</evidence>
<organism evidence="8 9">
    <name type="scientific">Alistipes indistinctus YIT 12060</name>
    <dbReference type="NCBI Taxonomy" id="742725"/>
    <lineage>
        <taxon>Bacteria</taxon>
        <taxon>Pseudomonadati</taxon>
        <taxon>Bacteroidota</taxon>
        <taxon>Bacteroidia</taxon>
        <taxon>Bacteroidales</taxon>
        <taxon>Rikenellaceae</taxon>
        <taxon>Alistipes</taxon>
    </lineage>
</organism>
<dbReference type="InterPro" id="IPR011051">
    <property type="entry name" value="RmlC_Cupin_sf"/>
</dbReference>
<feature type="active site" description="Proton acceptor" evidence="5">
    <location>
        <position position="61"/>
    </location>
</feature>
<feature type="active site" description="Proton donor" evidence="5">
    <location>
        <position position="131"/>
    </location>
</feature>
<dbReference type="Gene3D" id="2.60.120.10">
    <property type="entry name" value="Jelly Rolls"/>
    <property type="match status" value="1"/>
</dbReference>
<accession>G5HBN3</accession>
<keyword evidence="7" id="KW-0413">Isomerase</keyword>
<proteinExistence type="inferred from homology"/>
<comment type="catalytic activity">
    <reaction evidence="1 7">
        <text>dTDP-4-dehydro-6-deoxy-alpha-D-glucose = dTDP-4-dehydro-beta-L-rhamnose</text>
        <dbReference type="Rhea" id="RHEA:16969"/>
        <dbReference type="ChEBI" id="CHEBI:57649"/>
        <dbReference type="ChEBI" id="CHEBI:62830"/>
        <dbReference type="EC" id="5.1.3.13"/>
    </reaction>
</comment>
<dbReference type="UniPathway" id="UPA00124"/>
<feature type="site" description="Participates in a stacking interaction with the thymidine ring of dTDP-4-oxo-6-deoxyglucose" evidence="6">
    <location>
        <position position="137"/>
    </location>
</feature>
<comment type="subunit">
    <text evidence="7">Homodimer.</text>
</comment>
<dbReference type="GO" id="GO:0000271">
    <property type="term" value="P:polysaccharide biosynthetic process"/>
    <property type="evidence" value="ECO:0007669"/>
    <property type="project" value="TreeGrafter"/>
</dbReference>
<dbReference type="PANTHER" id="PTHR21047:SF2">
    <property type="entry name" value="THYMIDINE DIPHOSPHO-4-KETO-RHAMNOSE 3,5-EPIMERASE"/>
    <property type="match status" value="1"/>
</dbReference>
<comment type="function">
    <text evidence="2 7">Catalyzes the epimerization of the C3' and C5'positions of dTDP-6-deoxy-D-xylo-4-hexulose, forming dTDP-6-deoxy-L-lyxo-4-hexulose.</text>
</comment>
<dbReference type="AlphaFoldDB" id="G5HBN3"/>
<dbReference type="PATRIC" id="fig|742725.3.peg.2416"/>
<reference evidence="8 9" key="1">
    <citation type="submission" date="2011-08" db="EMBL/GenBank/DDBJ databases">
        <title>The Genome Sequence of Alistipes indistinctus YIT 12060.</title>
        <authorList>
            <consortium name="The Broad Institute Genome Sequencing Platform"/>
            <person name="Earl A."/>
            <person name="Ward D."/>
            <person name="Feldgarden M."/>
            <person name="Gevers D."/>
            <person name="Morotomi M."/>
            <person name="Young S.K."/>
            <person name="Zeng Q."/>
            <person name="Gargeya S."/>
            <person name="Fitzgerald M."/>
            <person name="Haas B."/>
            <person name="Abouelleil A."/>
            <person name="Alvarado L."/>
            <person name="Arachchi H.M."/>
            <person name="Berlin A."/>
            <person name="Brown A."/>
            <person name="Chapman S.B."/>
            <person name="Chen Z."/>
            <person name="Dunbar C."/>
            <person name="Freedman E."/>
            <person name="Gearin G."/>
            <person name="Gellesch M."/>
            <person name="Goldberg J."/>
            <person name="Griggs A."/>
            <person name="Gujja S."/>
            <person name="Heiman D."/>
            <person name="Howarth C."/>
            <person name="Larson L."/>
            <person name="Lui A."/>
            <person name="MacDonald P.J.P."/>
            <person name="Montmayeur A."/>
            <person name="Murphy C."/>
            <person name="Neiman D."/>
            <person name="Pearson M."/>
            <person name="Priest M."/>
            <person name="Roberts A."/>
            <person name="Saif S."/>
            <person name="Shea T."/>
            <person name="Shenoy N."/>
            <person name="Sisk P."/>
            <person name="Stolte C."/>
            <person name="Sykes S."/>
            <person name="Wortman J."/>
            <person name="Nusbaum C."/>
            <person name="Birren B."/>
        </authorList>
    </citation>
    <scope>NUCLEOTIDE SEQUENCE [LARGE SCALE GENOMIC DNA]</scope>
    <source>
        <strain evidence="8 9">YIT 12060</strain>
    </source>
</reference>
<evidence type="ECO:0000256" key="4">
    <source>
        <dbReference type="ARBA" id="ARBA00019595"/>
    </source>
</evidence>
<evidence type="ECO:0000256" key="3">
    <source>
        <dbReference type="ARBA" id="ARBA00012098"/>
    </source>
</evidence>
<dbReference type="CDD" id="cd00438">
    <property type="entry name" value="cupin_RmlC"/>
    <property type="match status" value="1"/>
</dbReference>
<gene>
    <name evidence="8" type="ORF">HMPREF9450_02343</name>
</gene>
<dbReference type="EC" id="5.1.3.13" evidence="3 7"/>